<dbReference type="OrthoDB" id="5191117at2"/>
<name>A0A1G7QI69_9ACTN</name>
<sequence length="211" mass="21311">MSDAAQTPSPVELLLPLGHSLGLDADRGAVQVRLGADVEELGLAEFAVWSLAHGDPAGGDAPWGTAGVLAAADQAGLAGAEEHLGSLVGRGLLARVEPGGPSARDLADRVRLLPLTTGRGNTAQQPLVYRLGTADHLLAVASSTTYDLVAWAHLETSLWRACAAAAAVAARAGATDPGLVEPEELLTGLLTALHALLATGAVCLDTWGVAA</sequence>
<dbReference type="AlphaFoldDB" id="A0A1G7QI69"/>
<proteinExistence type="predicted"/>
<reference evidence="2" key="1">
    <citation type="submission" date="2016-10" db="EMBL/GenBank/DDBJ databases">
        <authorList>
            <person name="Varghese N."/>
            <person name="Submissions S."/>
        </authorList>
    </citation>
    <scope>NUCLEOTIDE SEQUENCE [LARGE SCALE GENOMIC DNA]</scope>
    <source>
        <strain evidence="2">DSM 44526</strain>
    </source>
</reference>
<evidence type="ECO:0000313" key="1">
    <source>
        <dbReference type="EMBL" id="SDF98214.1"/>
    </source>
</evidence>
<keyword evidence="2" id="KW-1185">Reference proteome</keyword>
<organism evidence="1 2">
    <name type="scientific">Klenkia brasiliensis</name>
    <dbReference type="NCBI Taxonomy" id="333142"/>
    <lineage>
        <taxon>Bacteria</taxon>
        <taxon>Bacillati</taxon>
        <taxon>Actinomycetota</taxon>
        <taxon>Actinomycetes</taxon>
        <taxon>Geodermatophilales</taxon>
        <taxon>Geodermatophilaceae</taxon>
        <taxon>Klenkia</taxon>
    </lineage>
</organism>
<dbReference type="EMBL" id="FNCF01000002">
    <property type="protein sequence ID" value="SDF98214.1"/>
    <property type="molecule type" value="Genomic_DNA"/>
</dbReference>
<accession>A0A1G7QI69</accession>
<evidence type="ECO:0000313" key="2">
    <source>
        <dbReference type="Proteomes" id="UP000198863"/>
    </source>
</evidence>
<protein>
    <submittedName>
        <fullName evidence="1">Uncharacterized protein</fullName>
    </submittedName>
</protein>
<dbReference type="RefSeq" id="WP_091060829.1">
    <property type="nucleotide sequence ID" value="NZ_FNCF01000002.1"/>
</dbReference>
<dbReference type="Proteomes" id="UP000198863">
    <property type="component" value="Unassembled WGS sequence"/>
</dbReference>
<gene>
    <name evidence="1" type="ORF">SAMN05660324_1494</name>
</gene>